<dbReference type="InterPro" id="IPR012945">
    <property type="entry name" value="Tubulin-bd_cofactor_C_dom"/>
</dbReference>
<dbReference type="Gene3D" id="2.160.20.70">
    <property type="match status" value="1"/>
</dbReference>
<dbReference type="Pfam" id="PF07986">
    <property type="entry name" value="TBCC"/>
    <property type="match status" value="1"/>
</dbReference>
<dbReference type="InterPro" id="IPR016098">
    <property type="entry name" value="CAP/MinC_C"/>
</dbReference>
<evidence type="ECO:0000313" key="3">
    <source>
        <dbReference type="EMBL" id="CAJ0577505.1"/>
    </source>
</evidence>
<feature type="chain" id="PRO_5041361479" description="Tubulin binding cofactor C-like domain-containing protein" evidence="1">
    <location>
        <begin position="21"/>
        <end position="314"/>
    </location>
</feature>
<name>A0AA36CYN2_9BILA</name>
<keyword evidence="1" id="KW-0732">Signal</keyword>
<feature type="signal peptide" evidence="1">
    <location>
        <begin position="1"/>
        <end position="20"/>
    </location>
</feature>
<protein>
    <recommendedName>
        <fullName evidence="2">Tubulin binding cofactor C-like domain-containing protein</fullName>
    </recommendedName>
</protein>
<feature type="domain" description="Tubulin binding cofactor C-like" evidence="2">
    <location>
        <begin position="180"/>
        <end position="227"/>
    </location>
</feature>
<evidence type="ECO:0000256" key="1">
    <source>
        <dbReference type="SAM" id="SignalP"/>
    </source>
</evidence>
<evidence type="ECO:0000259" key="2">
    <source>
        <dbReference type="Pfam" id="PF07986"/>
    </source>
</evidence>
<organism evidence="3 4">
    <name type="scientific">Mesorhabditis spiculigera</name>
    <dbReference type="NCBI Taxonomy" id="96644"/>
    <lineage>
        <taxon>Eukaryota</taxon>
        <taxon>Metazoa</taxon>
        <taxon>Ecdysozoa</taxon>
        <taxon>Nematoda</taxon>
        <taxon>Chromadorea</taxon>
        <taxon>Rhabditida</taxon>
        <taxon>Rhabditina</taxon>
        <taxon>Rhabditomorpha</taxon>
        <taxon>Rhabditoidea</taxon>
        <taxon>Rhabditidae</taxon>
        <taxon>Mesorhabditinae</taxon>
        <taxon>Mesorhabditis</taxon>
    </lineage>
</organism>
<sequence>MVSIALSLILLGLEIFCQEADEHEIETPFAERNRSTLFYEFLKQNLEEIIDILECSHLAGKALAPSYSIPYYESIAFLDCLLEGLIDTDDKTTNDALKLDAPLSFSRIAHRVWKETEIDRSELVKRLHACLCADPFGIDDVSVDGGPDGRHRRGAKLLVANPGTYRRNRIPKKLPKLLDQCRVQTACNARPILRNSTNIVIGPYNTYYSGMLAEYAESGLTLRLNEIQRIPILLDAETSFTFLNPSHFYVEPLPIQQEEDSFEAQAFYCHLPPSFEKTWRENAARHSLLCSDCSCQRVINSNDERYLKSKTVDE</sequence>
<feature type="non-terminal residue" evidence="3">
    <location>
        <position position="314"/>
    </location>
</feature>
<accession>A0AA36CYN2</accession>
<proteinExistence type="predicted"/>
<dbReference type="Proteomes" id="UP001177023">
    <property type="component" value="Unassembled WGS sequence"/>
</dbReference>
<dbReference type="EMBL" id="CATQJA010002651">
    <property type="protein sequence ID" value="CAJ0577505.1"/>
    <property type="molecule type" value="Genomic_DNA"/>
</dbReference>
<gene>
    <name evidence="3" type="ORF">MSPICULIGERA_LOCUS15777</name>
</gene>
<reference evidence="3" key="1">
    <citation type="submission" date="2023-06" db="EMBL/GenBank/DDBJ databases">
        <authorList>
            <person name="Delattre M."/>
        </authorList>
    </citation>
    <scope>NUCLEOTIDE SEQUENCE</scope>
    <source>
        <strain evidence="3">AF72</strain>
    </source>
</reference>
<comment type="caution">
    <text evidence="3">The sequence shown here is derived from an EMBL/GenBank/DDBJ whole genome shotgun (WGS) entry which is preliminary data.</text>
</comment>
<evidence type="ECO:0000313" key="4">
    <source>
        <dbReference type="Proteomes" id="UP001177023"/>
    </source>
</evidence>
<dbReference type="AlphaFoldDB" id="A0AA36CYN2"/>
<keyword evidence="4" id="KW-1185">Reference proteome</keyword>